<reference evidence="2" key="2">
    <citation type="submission" date="2021-02" db="EMBL/GenBank/DDBJ databases">
        <authorList>
            <person name="Kimball J.A."/>
            <person name="Haas M.W."/>
            <person name="Macchietto M."/>
            <person name="Kono T."/>
            <person name="Duquette J."/>
            <person name="Shao M."/>
        </authorList>
    </citation>
    <scope>NUCLEOTIDE SEQUENCE</scope>
    <source>
        <tissue evidence="2">Fresh leaf tissue</tissue>
    </source>
</reference>
<reference evidence="2" key="1">
    <citation type="journal article" date="2021" name="bioRxiv">
        <title>Whole Genome Assembly and Annotation of Northern Wild Rice, Zizania palustris L., Supports a Whole Genome Duplication in the Zizania Genus.</title>
        <authorList>
            <person name="Haas M."/>
            <person name="Kono T."/>
            <person name="Macchietto M."/>
            <person name="Millas R."/>
            <person name="McGilp L."/>
            <person name="Shao M."/>
            <person name="Duquette J."/>
            <person name="Hirsch C.N."/>
            <person name="Kimball J."/>
        </authorList>
    </citation>
    <scope>NUCLEOTIDE SEQUENCE</scope>
    <source>
        <tissue evidence="2">Fresh leaf tissue</tissue>
    </source>
</reference>
<dbReference type="EMBL" id="JAAALK010000287">
    <property type="protein sequence ID" value="KAG8059172.1"/>
    <property type="molecule type" value="Genomic_DNA"/>
</dbReference>
<comment type="caution">
    <text evidence="2">The sequence shown here is derived from an EMBL/GenBank/DDBJ whole genome shotgun (WGS) entry which is preliminary data.</text>
</comment>
<proteinExistence type="predicted"/>
<keyword evidence="3" id="KW-1185">Reference proteome</keyword>
<sequence>MLLVMAILMGISTRSATGWLEEDLTLPDSRRLLLQQAPKAPINSLSMQKTKARLHGDLLPLCLLAFSAPIRFPVQHRSPESWVCSVDSRRRRSLLIPLPVPCFLPRIGPDLEGAGRSTTHSSVLLARDQRSWAVLEEKIGLLDSGLRSSTCVIIVECCLGSL</sequence>
<gene>
    <name evidence="2" type="ORF">GUJ93_ZPchr0002g26646</name>
</gene>
<dbReference type="AlphaFoldDB" id="A0A8J5RY30"/>
<feature type="signal peptide" evidence="1">
    <location>
        <begin position="1"/>
        <end position="18"/>
    </location>
</feature>
<evidence type="ECO:0000313" key="3">
    <source>
        <dbReference type="Proteomes" id="UP000729402"/>
    </source>
</evidence>
<dbReference type="Proteomes" id="UP000729402">
    <property type="component" value="Unassembled WGS sequence"/>
</dbReference>
<name>A0A8J5RY30_ZIZPA</name>
<accession>A0A8J5RY30</accession>
<keyword evidence="1" id="KW-0732">Signal</keyword>
<evidence type="ECO:0000313" key="2">
    <source>
        <dbReference type="EMBL" id="KAG8059172.1"/>
    </source>
</evidence>
<feature type="chain" id="PRO_5035312084" evidence="1">
    <location>
        <begin position="19"/>
        <end position="162"/>
    </location>
</feature>
<protein>
    <submittedName>
        <fullName evidence="2">Uncharacterized protein</fullName>
    </submittedName>
</protein>
<organism evidence="2 3">
    <name type="scientific">Zizania palustris</name>
    <name type="common">Northern wild rice</name>
    <dbReference type="NCBI Taxonomy" id="103762"/>
    <lineage>
        <taxon>Eukaryota</taxon>
        <taxon>Viridiplantae</taxon>
        <taxon>Streptophyta</taxon>
        <taxon>Embryophyta</taxon>
        <taxon>Tracheophyta</taxon>
        <taxon>Spermatophyta</taxon>
        <taxon>Magnoliopsida</taxon>
        <taxon>Liliopsida</taxon>
        <taxon>Poales</taxon>
        <taxon>Poaceae</taxon>
        <taxon>BOP clade</taxon>
        <taxon>Oryzoideae</taxon>
        <taxon>Oryzeae</taxon>
        <taxon>Zizaniinae</taxon>
        <taxon>Zizania</taxon>
    </lineage>
</organism>
<evidence type="ECO:0000256" key="1">
    <source>
        <dbReference type="SAM" id="SignalP"/>
    </source>
</evidence>